<comment type="caution">
    <text evidence="2">The sequence shown here is derived from an EMBL/GenBank/DDBJ whole genome shotgun (WGS) entry which is preliminary data.</text>
</comment>
<dbReference type="Gene3D" id="3.90.226.10">
    <property type="entry name" value="2-enoyl-CoA Hydratase, Chain A, domain 1"/>
    <property type="match status" value="1"/>
</dbReference>
<feature type="signal peptide" evidence="1">
    <location>
        <begin position="1"/>
        <end position="22"/>
    </location>
</feature>
<dbReference type="SUPFAM" id="SSF52096">
    <property type="entry name" value="ClpP/crotonase"/>
    <property type="match status" value="1"/>
</dbReference>
<proteinExistence type="predicted"/>
<sequence>MNNQIKSLIIVSLFFISSPLYAQNHGSKEDREALFNDLYKKIIERESLSPYKIEKFGMNLSEDLLKMKQEVIEAGNDEELYFALVKLSNLRKNRHLSVGLLEKGLKLKPNRGVAPIRFRPDYGKENAYFMFVSDLGKGVEQYVGTNIPNIGDKLIAVNGVPFDQYLKAVEPYQRYSTINNLWIRLGHSLSEKHERSLPSSFYKEKFGVTLQNKNGKEYTITLPYLTEANVRWQSEDRQKYPGFKKVMERICYHLYMPVDNKNKTILLWWYGFRGSIQEDMDDLMAYAEKNDLLDYNIIVDMTESRGGSRGAVMLQRLSPKSYKTTFGNLKLSDITDDFIAKMTDAYMRNNINDHGARENDDNGGWVMDWLHTDVLDGLAAGQDYSNNVPFKCAHAPKYSDGIIHPAKVHFTGKMICLFSPWGGSHLDQFSSIVNDNNLAHTMGMPTGGYSNTWEWSEEVKFPTSDKEVVRFMWDIGHTIRPNGQILEGNPAEVDDYIPITTSNYKNYLPSLLKKAQKWLQNNP</sequence>
<dbReference type="RefSeq" id="WP_346755882.1">
    <property type="nucleotide sequence ID" value="NZ_JAUJEB010000001.1"/>
</dbReference>
<keyword evidence="3" id="KW-1185">Reference proteome</keyword>
<dbReference type="InterPro" id="IPR029045">
    <property type="entry name" value="ClpP/crotonase-like_dom_sf"/>
</dbReference>
<protein>
    <submittedName>
        <fullName evidence="2">Uncharacterized protein</fullName>
    </submittedName>
</protein>
<keyword evidence="1" id="KW-0732">Signal</keyword>
<reference evidence="2" key="1">
    <citation type="submission" date="2023-06" db="EMBL/GenBank/DDBJ databases">
        <title>Genomic of Agaribacillus aureum.</title>
        <authorList>
            <person name="Wang G."/>
        </authorList>
    </citation>
    <scope>NUCLEOTIDE SEQUENCE</scope>
    <source>
        <strain evidence="2">BMA12</strain>
    </source>
</reference>
<evidence type="ECO:0000256" key="1">
    <source>
        <dbReference type="SAM" id="SignalP"/>
    </source>
</evidence>
<evidence type="ECO:0000313" key="3">
    <source>
        <dbReference type="Proteomes" id="UP001172083"/>
    </source>
</evidence>
<gene>
    <name evidence="2" type="ORF">QQ020_00725</name>
</gene>
<organism evidence="2 3">
    <name type="scientific">Agaribacillus aureus</name>
    <dbReference type="NCBI Taxonomy" id="3051825"/>
    <lineage>
        <taxon>Bacteria</taxon>
        <taxon>Pseudomonadati</taxon>
        <taxon>Bacteroidota</taxon>
        <taxon>Cytophagia</taxon>
        <taxon>Cytophagales</taxon>
        <taxon>Splendidivirgaceae</taxon>
        <taxon>Agaribacillus</taxon>
    </lineage>
</organism>
<dbReference type="Proteomes" id="UP001172083">
    <property type="component" value="Unassembled WGS sequence"/>
</dbReference>
<name>A0ABT8KYL8_9BACT</name>
<feature type="chain" id="PRO_5045565763" evidence="1">
    <location>
        <begin position="23"/>
        <end position="523"/>
    </location>
</feature>
<dbReference type="EMBL" id="JAUJEB010000001">
    <property type="protein sequence ID" value="MDN5210538.1"/>
    <property type="molecule type" value="Genomic_DNA"/>
</dbReference>
<accession>A0ABT8KYL8</accession>
<evidence type="ECO:0000313" key="2">
    <source>
        <dbReference type="EMBL" id="MDN5210538.1"/>
    </source>
</evidence>